<dbReference type="EC" id="2.3.1.-" evidence="2"/>
<dbReference type="PANTHER" id="PTHR23416">
    <property type="entry name" value="SIALIC ACID SYNTHASE-RELATED"/>
    <property type="match status" value="1"/>
</dbReference>
<keyword evidence="1" id="KW-0812">Transmembrane</keyword>
<dbReference type="Gene3D" id="2.160.10.10">
    <property type="entry name" value="Hexapeptide repeat proteins"/>
    <property type="match status" value="1"/>
</dbReference>
<name>A0AAU7VIJ2_9FIRM</name>
<dbReference type="GO" id="GO:0016746">
    <property type="term" value="F:acyltransferase activity"/>
    <property type="evidence" value="ECO:0007669"/>
    <property type="project" value="UniProtKB-KW"/>
</dbReference>
<dbReference type="PANTHER" id="PTHR23416:SF78">
    <property type="entry name" value="LIPOPOLYSACCHARIDE BIOSYNTHESIS O-ACETYL TRANSFERASE WBBJ-RELATED"/>
    <property type="match status" value="1"/>
</dbReference>
<keyword evidence="1" id="KW-0472">Membrane</keyword>
<dbReference type="InterPro" id="IPR001451">
    <property type="entry name" value="Hexapep"/>
</dbReference>
<protein>
    <submittedName>
        <fullName evidence="2">Acyltransferase</fullName>
        <ecNumber evidence="2">2.3.1.-</ecNumber>
    </submittedName>
</protein>
<reference evidence="2" key="1">
    <citation type="journal article" date="2013" name="Extremophiles">
        <title>Proteinivorax tanatarense gen. nov., sp. nov., an anaerobic, haloalkaliphilic, proteolytic bacterium isolated from a decaying algal bloom, and proposal of Proteinivoraceae fam. nov.</title>
        <authorList>
            <person name="Kevbrin V."/>
            <person name="Boltyanskaya Y."/>
            <person name="Zhilina T."/>
            <person name="Kolganova T."/>
            <person name="Lavrentjeva E."/>
            <person name="Kuznetsov B."/>
        </authorList>
    </citation>
    <scope>NUCLEOTIDE SEQUENCE</scope>
    <source>
        <strain evidence="2">Z-910T</strain>
    </source>
</reference>
<accession>A0AAU7VIJ2</accession>
<sequence>MFKSLVSDKHLNRRKVVKTLINHPVILVNLIYSFGLRIILGLNPLKPLQLVVDWRSRFVRKLGGKVSINGQLYVGGRYITNLSSSSANIVIFPGGELEINGKVKLGPGVQIVVGKGGKLTINDSTYITADTKIFCSSEVIIGKNTAISWGTSIIDCDFHKLIYKNKKILPQKIKIGNHVWVGCNSTILKGVNISDNSVVAAGSTITKDVPANVLVAGNPGKVVKNDVKWI</sequence>
<gene>
    <name evidence="2" type="ORF">PRVXT_001891</name>
</gene>
<dbReference type="InterPro" id="IPR011004">
    <property type="entry name" value="Trimer_LpxA-like_sf"/>
</dbReference>
<evidence type="ECO:0000256" key="1">
    <source>
        <dbReference type="SAM" id="Phobius"/>
    </source>
</evidence>
<reference evidence="2" key="2">
    <citation type="submission" date="2024-06" db="EMBL/GenBank/DDBJ databases">
        <authorList>
            <person name="Petrova K.O."/>
            <person name="Toshchakov S.V."/>
            <person name="Boltjanskaja Y.V."/>
            <person name="Kevbrin V."/>
        </authorList>
    </citation>
    <scope>NUCLEOTIDE SEQUENCE</scope>
    <source>
        <strain evidence="2">Z-910T</strain>
    </source>
</reference>
<dbReference type="AlphaFoldDB" id="A0AAU7VIJ2"/>
<dbReference type="EMBL" id="CP158367">
    <property type="protein sequence ID" value="XBX73879.1"/>
    <property type="molecule type" value="Genomic_DNA"/>
</dbReference>
<dbReference type="RefSeq" id="WP_350342641.1">
    <property type="nucleotide sequence ID" value="NZ_CP158367.1"/>
</dbReference>
<organism evidence="2">
    <name type="scientific">Proteinivorax tanatarense</name>
    <dbReference type="NCBI Taxonomy" id="1260629"/>
    <lineage>
        <taxon>Bacteria</taxon>
        <taxon>Bacillati</taxon>
        <taxon>Bacillota</taxon>
        <taxon>Clostridia</taxon>
        <taxon>Eubacteriales</taxon>
        <taxon>Proteinivoracaceae</taxon>
        <taxon>Proteinivorax</taxon>
    </lineage>
</organism>
<dbReference type="InterPro" id="IPR051159">
    <property type="entry name" value="Hexapeptide_acetyltransf"/>
</dbReference>
<keyword evidence="2" id="KW-0808">Transferase</keyword>
<dbReference type="Pfam" id="PF14602">
    <property type="entry name" value="Hexapep_2"/>
    <property type="match status" value="1"/>
</dbReference>
<keyword evidence="2" id="KW-0012">Acyltransferase</keyword>
<evidence type="ECO:0000313" key="2">
    <source>
        <dbReference type="EMBL" id="XBX73879.1"/>
    </source>
</evidence>
<dbReference type="CDD" id="cd04647">
    <property type="entry name" value="LbH_MAT_like"/>
    <property type="match status" value="1"/>
</dbReference>
<dbReference type="SUPFAM" id="SSF51161">
    <property type="entry name" value="Trimeric LpxA-like enzymes"/>
    <property type="match status" value="1"/>
</dbReference>
<feature type="transmembrane region" description="Helical" evidence="1">
    <location>
        <begin position="20"/>
        <end position="40"/>
    </location>
</feature>
<keyword evidence="1" id="KW-1133">Transmembrane helix</keyword>
<proteinExistence type="predicted"/>